<dbReference type="Proteomes" id="UP000827872">
    <property type="component" value="Linkage Group LG02"/>
</dbReference>
<organism evidence="1 2">
    <name type="scientific">Sphaerodactylus townsendi</name>
    <dbReference type="NCBI Taxonomy" id="933632"/>
    <lineage>
        <taxon>Eukaryota</taxon>
        <taxon>Metazoa</taxon>
        <taxon>Chordata</taxon>
        <taxon>Craniata</taxon>
        <taxon>Vertebrata</taxon>
        <taxon>Euteleostomi</taxon>
        <taxon>Lepidosauria</taxon>
        <taxon>Squamata</taxon>
        <taxon>Bifurcata</taxon>
        <taxon>Gekkota</taxon>
        <taxon>Sphaerodactylidae</taxon>
        <taxon>Sphaerodactylus</taxon>
    </lineage>
</organism>
<name>A0ACB8G3G9_9SAUR</name>
<reference evidence="1" key="1">
    <citation type="submission" date="2021-08" db="EMBL/GenBank/DDBJ databases">
        <title>The first chromosome-level gecko genome reveals the dynamic sex chromosomes of Neotropical dwarf geckos (Sphaerodactylidae: Sphaerodactylus).</title>
        <authorList>
            <person name="Pinto B.J."/>
            <person name="Keating S.E."/>
            <person name="Gamble T."/>
        </authorList>
    </citation>
    <scope>NUCLEOTIDE SEQUENCE</scope>
    <source>
        <strain evidence="1">TG3544</strain>
    </source>
</reference>
<proteinExistence type="predicted"/>
<comment type="caution">
    <text evidence="1">The sequence shown here is derived from an EMBL/GenBank/DDBJ whole genome shotgun (WGS) entry which is preliminary data.</text>
</comment>
<gene>
    <name evidence="1" type="ORF">K3G42_027205</name>
</gene>
<evidence type="ECO:0000313" key="1">
    <source>
        <dbReference type="EMBL" id="KAH8014204.1"/>
    </source>
</evidence>
<accession>A0ACB8G3G9</accession>
<protein>
    <submittedName>
        <fullName evidence="1">Uncharacterized protein</fullName>
    </submittedName>
</protein>
<evidence type="ECO:0000313" key="2">
    <source>
        <dbReference type="Proteomes" id="UP000827872"/>
    </source>
</evidence>
<keyword evidence="2" id="KW-1185">Reference proteome</keyword>
<dbReference type="EMBL" id="CM037615">
    <property type="protein sequence ID" value="KAH8014204.1"/>
    <property type="molecule type" value="Genomic_DNA"/>
</dbReference>
<sequence>MTGEGRAIPCLPFPLLLWRRRQAPVRALPGLLQIYKLDPPPAEQRLGSQPPHVSSPPLRAGTSLADRQQRFLQPVYPRNAQLFARRNLFSLSSASA</sequence>